<proteinExistence type="predicted"/>
<feature type="non-terminal residue" evidence="1">
    <location>
        <position position="1"/>
    </location>
</feature>
<keyword evidence="2" id="KW-1185">Reference proteome</keyword>
<name>A0ABQ8T3L6_PERAM</name>
<reference evidence="1 2" key="1">
    <citation type="journal article" date="2022" name="Allergy">
        <title>Genome assembly and annotation of Periplaneta americana reveal a comprehensive cockroach allergen profile.</title>
        <authorList>
            <person name="Wang L."/>
            <person name="Xiong Q."/>
            <person name="Saelim N."/>
            <person name="Wang L."/>
            <person name="Nong W."/>
            <person name="Wan A.T."/>
            <person name="Shi M."/>
            <person name="Liu X."/>
            <person name="Cao Q."/>
            <person name="Hui J.H.L."/>
            <person name="Sookrung N."/>
            <person name="Leung T.F."/>
            <person name="Tungtrongchitr A."/>
            <person name="Tsui S.K.W."/>
        </authorList>
    </citation>
    <scope>NUCLEOTIDE SEQUENCE [LARGE SCALE GENOMIC DNA]</scope>
    <source>
        <strain evidence="1">PWHHKU_190912</strain>
    </source>
</reference>
<sequence length="139" mass="16340">TFSFSIRHAQQLQARVRFEECNSDAPEFQTSHFHQIRLSSQSKHSSAEMPILLREQPGRVAVVQQEYVLLAHYRFVNKTTDHLILECEMLKRERNIKHNGIIIGGETWPPTKDGLMNKYLKVFTRFIKGRDFKKLQLKT</sequence>
<protein>
    <submittedName>
        <fullName evidence="1">Uncharacterized protein</fullName>
    </submittedName>
</protein>
<evidence type="ECO:0000313" key="1">
    <source>
        <dbReference type="EMBL" id="KAJ4440553.1"/>
    </source>
</evidence>
<accession>A0ABQ8T3L6</accession>
<evidence type="ECO:0000313" key="2">
    <source>
        <dbReference type="Proteomes" id="UP001148838"/>
    </source>
</evidence>
<dbReference type="EMBL" id="JAJSOF020000017">
    <property type="protein sequence ID" value="KAJ4440553.1"/>
    <property type="molecule type" value="Genomic_DNA"/>
</dbReference>
<organism evidence="1 2">
    <name type="scientific">Periplaneta americana</name>
    <name type="common">American cockroach</name>
    <name type="synonym">Blatta americana</name>
    <dbReference type="NCBI Taxonomy" id="6978"/>
    <lineage>
        <taxon>Eukaryota</taxon>
        <taxon>Metazoa</taxon>
        <taxon>Ecdysozoa</taxon>
        <taxon>Arthropoda</taxon>
        <taxon>Hexapoda</taxon>
        <taxon>Insecta</taxon>
        <taxon>Pterygota</taxon>
        <taxon>Neoptera</taxon>
        <taxon>Polyneoptera</taxon>
        <taxon>Dictyoptera</taxon>
        <taxon>Blattodea</taxon>
        <taxon>Blattoidea</taxon>
        <taxon>Blattidae</taxon>
        <taxon>Blattinae</taxon>
        <taxon>Periplaneta</taxon>
    </lineage>
</organism>
<gene>
    <name evidence="1" type="ORF">ANN_08698</name>
</gene>
<dbReference type="Proteomes" id="UP001148838">
    <property type="component" value="Unassembled WGS sequence"/>
</dbReference>
<comment type="caution">
    <text evidence="1">The sequence shown here is derived from an EMBL/GenBank/DDBJ whole genome shotgun (WGS) entry which is preliminary data.</text>
</comment>